<protein>
    <submittedName>
        <fullName evidence="3">Uncharacterized protein</fullName>
    </submittedName>
</protein>
<dbReference type="Proteomes" id="UP000023435">
    <property type="component" value="Unassembled WGS sequence"/>
</dbReference>
<feature type="region of interest" description="Disordered" evidence="1">
    <location>
        <begin position="137"/>
        <end position="157"/>
    </location>
</feature>
<proteinExistence type="predicted"/>
<comment type="caution">
    <text evidence="3">The sequence shown here is derived from an EMBL/GenBank/DDBJ whole genome shotgun (WGS) entry which is preliminary data.</text>
</comment>
<feature type="signal peptide" evidence="2">
    <location>
        <begin position="1"/>
        <end position="25"/>
    </location>
</feature>
<sequence>MESTIKCSALAACFMLGLSVAAAQAGERLPVLDESPACAHQKLGVVTIEAGNRVTEVSMDPNPSPVNYARAFDRLAEAAAQQGGNAVVLRRHRATYYTRSGKRTPEAVHVQLSGAAIRLEGDPTACRLVVVDPREYSHRRETDKIVQTTSDKAYQSD</sequence>
<dbReference type="AlphaFoldDB" id="A0A108U845"/>
<evidence type="ECO:0000256" key="1">
    <source>
        <dbReference type="SAM" id="MobiDB-lite"/>
    </source>
</evidence>
<evidence type="ECO:0000313" key="3">
    <source>
        <dbReference type="EMBL" id="KWS04274.1"/>
    </source>
</evidence>
<feature type="chain" id="PRO_5007131670" evidence="2">
    <location>
        <begin position="26"/>
        <end position="157"/>
    </location>
</feature>
<accession>A0A108U845</accession>
<evidence type="ECO:0000313" key="4">
    <source>
        <dbReference type="Proteomes" id="UP000023435"/>
    </source>
</evidence>
<gene>
    <name evidence="3" type="ORF">AZ78_1823</name>
</gene>
<keyword evidence="4" id="KW-1185">Reference proteome</keyword>
<feature type="compositionally biased region" description="Polar residues" evidence="1">
    <location>
        <begin position="145"/>
        <end position="157"/>
    </location>
</feature>
<name>A0A108U845_9GAMM</name>
<reference evidence="3 4" key="1">
    <citation type="journal article" date="2014" name="Genome Announc.">
        <title>Draft Genome Sequence of Lysobacter capsici AZ78, a Bacterium Antagonistic to Plant-Pathogenic Oomycetes.</title>
        <authorList>
            <person name="Puopolo G."/>
            <person name="Sonego P."/>
            <person name="Engelen K."/>
            <person name="Pertot I."/>
        </authorList>
    </citation>
    <scope>NUCLEOTIDE SEQUENCE [LARGE SCALE GENOMIC DNA]</scope>
    <source>
        <strain evidence="3 4">AZ78</strain>
    </source>
</reference>
<evidence type="ECO:0000256" key="2">
    <source>
        <dbReference type="SAM" id="SignalP"/>
    </source>
</evidence>
<dbReference type="OrthoDB" id="6028455at2"/>
<organism evidence="3 4">
    <name type="scientific">Lysobacter capsici AZ78</name>
    <dbReference type="NCBI Taxonomy" id="1444315"/>
    <lineage>
        <taxon>Bacteria</taxon>
        <taxon>Pseudomonadati</taxon>
        <taxon>Pseudomonadota</taxon>
        <taxon>Gammaproteobacteria</taxon>
        <taxon>Lysobacterales</taxon>
        <taxon>Lysobacteraceae</taxon>
        <taxon>Lysobacter</taxon>
    </lineage>
</organism>
<keyword evidence="2" id="KW-0732">Signal</keyword>
<dbReference type="RefSeq" id="WP_036114930.1">
    <property type="nucleotide sequence ID" value="NZ_JAJA02000001.1"/>
</dbReference>
<dbReference type="EMBL" id="JAJA02000001">
    <property type="protein sequence ID" value="KWS04274.1"/>
    <property type="molecule type" value="Genomic_DNA"/>
</dbReference>